<accession>A0ABU4C4M7</accession>
<dbReference type="SUPFAM" id="SSF51679">
    <property type="entry name" value="Bacterial luciferase-like"/>
    <property type="match status" value="1"/>
</dbReference>
<organism evidence="2 3">
    <name type="scientific">Rhodococcus globerulus</name>
    <dbReference type="NCBI Taxonomy" id="33008"/>
    <lineage>
        <taxon>Bacteria</taxon>
        <taxon>Bacillati</taxon>
        <taxon>Actinomycetota</taxon>
        <taxon>Actinomycetes</taxon>
        <taxon>Mycobacteriales</taxon>
        <taxon>Nocardiaceae</taxon>
        <taxon>Rhodococcus</taxon>
    </lineage>
</organism>
<comment type="caution">
    <text evidence="2">The sequence shown here is derived from an EMBL/GenBank/DDBJ whole genome shotgun (WGS) entry which is preliminary data.</text>
</comment>
<feature type="domain" description="Luciferase-like" evidence="1">
    <location>
        <begin position="17"/>
        <end position="277"/>
    </location>
</feature>
<dbReference type="EMBL" id="JAWLKB010000048">
    <property type="protein sequence ID" value="MDV6271471.1"/>
    <property type="molecule type" value="Genomic_DNA"/>
</dbReference>
<dbReference type="Proteomes" id="UP001185927">
    <property type="component" value="Unassembled WGS sequence"/>
</dbReference>
<dbReference type="Gene3D" id="3.20.20.30">
    <property type="entry name" value="Luciferase-like domain"/>
    <property type="match status" value="1"/>
</dbReference>
<dbReference type="GO" id="GO:0016491">
    <property type="term" value="F:oxidoreductase activity"/>
    <property type="evidence" value="ECO:0007669"/>
    <property type="project" value="UniProtKB-KW"/>
</dbReference>
<evidence type="ECO:0000313" key="2">
    <source>
        <dbReference type="EMBL" id="MDV6271471.1"/>
    </source>
</evidence>
<dbReference type="Pfam" id="PF00296">
    <property type="entry name" value="Bac_luciferase"/>
    <property type="match status" value="1"/>
</dbReference>
<sequence>MGTGSEIRLALHSDLRERGDQAVVYREMVDLFVEADRLGFDSAWVRQYHFQGRRLGFSFDGGLPSPFVFLSAVAQRTNSIRLGTGVVTLPLENPVRVAEDAAVLDALSEGRVELGIANGGQPEVAQALGVQRPEDSDERKARYLRSLGILTDALSGRPLDSEDPELRLNPSAPTLVERIWEAALTEQSGHDSAERGNGVLIGSTQTVPAEVTARAYRESIADGLTPRVGLVTHVHPAASREQALAEIAEEVEATYAWGKDWLPAANTLEEKAAGANVHYGSAADIVESIRSFPAFAHVTDLQVAVHFGTATHAHRLDVVNEIVEDIAPHLGWIPARSIRQRELSDRLVFQD</sequence>
<protein>
    <submittedName>
        <fullName evidence="2">LLM class flavin-dependent oxidoreductase</fullName>
        <ecNumber evidence="2">1.-.-.-</ecNumber>
    </submittedName>
</protein>
<dbReference type="EC" id="1.-.-.-" evidence="2"/>
<keyword evidence="2" id="KW-0560">Oxidoreductase</keyword>
<gene>
    <name evidence="2" type="ORF">R3Q16_33225</name>
</gene>
<name>A0ABU4C4M7_RHOGO</name>
<evidence type="ECO:0000259" key="1">
    <source>
        <dbReference type="Pfam" id="PF00296"/>
    </source>
</evidence>
<dbReference type="PANTHER" id="PTHR30137:SF15">
    <property type="entry name" value="BLL6902 PROTEIN"/>
    <property type="match status" value="1"/>
</dbReference>
<keyword evidence="3" id="KW-1185">Reference proteome</keyword>
<dbReference type="InterPro" id="IPR050766">
    <property type="entry name" value="Bact_Lucif_Oxidored"/>
</dbReference>
<dbReference type="InterPro" id="IPR011251">
    <property type="entry name" value="Luciferase-like_dom"/>
</dbReference>
<reference evidence="2 3" key="1">
    <citation type="submission" date="2023-10" db="EMBL/GenBank/DDBJ databases">
        <title>Development of a sustainable strategy for remediation of hydrocarbon-contaminated territories based on the waste exchange concept.</title>
        <authorList>
            <person name="Krivoruchko A."/>
        </authorList>
    </citation>
    <scope>NUCLEOTIDE SEQUENCE [LARGE SCALE GENOMIC DNA]</scope>
    <source>
        <strain evidence="2 3">IEGM 1203</strain>
    </source>
</reference>
<dbReference type="RefSeq" id="WP_317545941.1">
    <property type="nucleotide sequence ID" value="NZ_JAWLKB010000048.1"/>
</dbReference>
<dbReference type="PANTHER" id="PTHR30137">
    <property type="entry name" value="LUCIFERASE-LIKE MONOOXYGENASE"/>
    <property type="match status" value="1"/>
</dbReference>
<dbReference type="InterPro" id="IPR036661">
    <property type="entry name" value="Luciferase-like_sf"/>
</dbReference>
<proteinExistence type="predicted"/>
<evidence type="ECO:0000313" key="3">
    <source>
        <dbReference type="Proteomes" id="UP001185927"/>
    </source>
</evidence>